<evidence type="ECO:0008006" key="5">
    <source>
        <dbReference type="Google" id="ProtNLM"/>
    </source>
</evidence>
<comment type="caution">
    <text evidence="3">The sequence shown here is derived from an EMBL/GenBank/DDBJ whole genome shotgun (WGS) entry which is preliminary data.</text>
</comment>
<sequence>MKTKHFVSASVAIALAPSLAAAQTFGDTLSRVSDFLNQIIPFIFLVATIVFLWGVLKYVTAGGDEEKAKEGRAMMLNGIIFLAVMIAVWAFVNVAIDFVFGEGTDFSIPGTDRVPRQ</sequence>
<keyword evidence="1" id="KW-1133">Transmembrane helix</keyword>
<dbReference type="InterPro" id="IPR043993">
    <property type="entry name" value="T4SS_pilin"/>
</dbReference>
<dbReference type="EMBL" id="MHNL01000032">
    <property type="protein sequence ID" value="OGZ43602.1"/>
    <property type="molecule type" value="Genomic_DNA"/>
</dbReference>
<evidence type="ECO:0000256" key="2">
    <source>
        <dbReference type="SAM" id="SignalP"/>
    </source>
</evidence>
<feature type="signal peptide" evidence="2">
    <location>
        <begin position="1"/>
        <end position="22"/>
    </location>
</feature>
<evidence type="ECO:0000256" key="1">
    <source>
        <dbReference type="SAM" id="Phobius"/>
    </source>
</evidence>
<keyword evidence="1" id="KW-0812">Transmembrane</keyword>
<evidence type="ECO:0000313" key="3">
    <source>
        <dbReference type="EMBL" id="OGZ43602.1"/>
    </source>
</evidence>
<keyword evidence="2" id="KW-0732">Signal</keyword>
<protein>
    <recommendedName>
        <fullName evidence="5">TrbC/VirB2 family protein</fullName>
    </recommendedName>
</protein>
<proteinExistence type="predicted"/>
<organism evidence="3 4">
    <name type="scientific">Candidatus Ryanbacteria bacterium RIFCSPHIGHO2_01_FULL_48_27</name>
    <dbReference type="NCBI Taxonomy" id="1802115"/>
    <lineage>
        <taxon>Bacteria</taxon>
        <taxon>Candidatus Ryaniibacteriota</taxon>
    </lineage>
</organism>
<gene>
    <name evidence="3" type="ORF">A2756_04805</name>
</gene>
<name>A0A1G2G0T3_9BACT</name>
<evidence type="ECO:0000313" key="4">
    <source>
        <dbReference type="Proteomes" id="UP000177785"/>
    </source>
</evidence>
<dbReference type="AlphaFoldDB" id="A0A1G2G0T3"/>
<accession>A0A1G2G0T3</accession>
<keyword evidence="1" id="KW-0472">Membrane</keyword>
<dbReference type="STRING" id="1802115.A2756_04805"/>
<dbReference type="Proteomes" id="UP000177785">
    <property type="component" value="Unassembled WGS sequence"/>
</dbReference>
<dbReference type="Pfam" id="PF18895">
    <property type="entry name" value="T4SS_pilin"/>
    <property type="match status" value="1"/>
</dbReference>
<reference evidence="3 4" key="1">
    <citation type="journal article" date="2016" name="Nat. Commun.">
        <title>Thousands of microbial genomes shed light on interconnected biogeochemical processes in an aquifer system.</title>
        <authorList>
            <person name="Anantharaman K."/>
            <person name="Brown C.T."/>
            <person name="Hug L.A."/>
            <person name="Sharon I."/>
            <person name="Castelle C.J."/>
            <person name="Probst A.J."/>
            <person name="Thomas B.C."/>
            <person name="Singh A."/>
            <person name="Wilkins M.J."/>
            <person name="Karaoz U."/>
            <person name="Brodie E.L."/>
            <person name="Williams K.H."/>
            <person name="Hubbard S.S."/>
            <person name="Banfield J.F."/>
        </authorList>
    </citation>
    <scope>NUCLEOTIDE SEQUENCE [LARGE SCALE GENOMIC DNA]</scope>
</reference>
<feature type="transmembrane region" description="Helical" evidence="1">
    <location>
        <begin position="38"/>
        <end position="56"/>
    </location>
</feature>
<feature type="chain" id="PRO_5009582923" description="TrbC/VirB2 family protein" evidence="2">
    <location>
        <begin position="23"/>
        <end position="117"/>
    </location>
</feature>
<feature type="transmembrane region" description="Helical" evidence="1">
    <location>
        <begin position="76"/>
        <end position="96"/>
    </location>
</feature>